<keyword evidence="1" id="KW-0732">Signal</keyword>
<dbReference type="AlphaFoldDB" id="A0A6A6P8Q6"/>
<accession>A0A6A6P8Q6</accession>
<keyword evidence="3" id="KW-1185">Reference proteome</keyword>
<dbReference type="EMBL" id="MU001674">
    <property type="protein sequence ID" value="KAF2460197.1"/>
    <property type="molecule type" value="Genomic_DNA"/>
</dbReference>
<reference evidence="2" key="1">
    <citation type="journal article" date="2020" name="Stud. Mycol.">
        <title>101 Dothideomycetes genomes: a test case for predicting lifestyles and emergence of pathogens.</title>
        <authorList>
            <person name="Haridas S."/>
            <person name="Albert R."/>
            <person name="Binder M."/>
            <person name="Bloem J."/>
            <person name="Labutti K."/>
            <person name="Salamov A."/>
            <person name="Andreopoulos B."/>
            <person name="Baker S."/>
            <person name="Barry K."/>
            <person name="Bills G."/>
            <person name="Bluhm B."/>
            <person name="Cannon C."/>
            <person name="Castanera R."/>
            <person name="Culley D."/>
            <person name="Daum C."/>
            <person name="Ezra D."/>
            <person name="Gonzalez J."/>
            <person name="Henrissat B."/>
            <person name="Kuo A."/>
            <person name="Liang C."/>
            <person name="Lipzen A."/>
            <person name="Lutzoni F."/>
            <person name="Magnuson J."/>
            <person name="Mondo S."/>
            <person name="Nolan M."/>
            <person name="Ohm R."/>
            <person name="Pangilinan J."/>
            <person name="Park H.-J."/>
            <person name="Ramirez L."/>
            <person name="Alfaro M."/>
            <person name="Sun H."/>
            <person name="Tritt A."/>
            <person name="Yoshinaga Y."/>
            <person name="Zwiers L.-H."/>
            <person name="Turgeon B."/>
            <person name="Goodwin S."/>
            <person name="Spatafora J."/>
            <person name="Crous P."/>
            <person name="Grigoriev I."/>
        </authorList>
    </citation>
    <scope>NUCLEOTIDE SEQUENCE</scope>
    <source>
        <strain evidence="2">ATCC 16933</strain>
    </source>
</reference>
<evidence type="ECO:0000313" key="3">
    <source>
        <dbReference type="Proteomes" id="UP000799766"/>
    </source>
</evidence>
<feature type="signal peptide" evidence="1">
    <location>
        <begin position="1"/>
        <end position="22"/>
    </location>
</feature>
<evidence type="ECO:0000313" key="2">
    <source>
        <dbReference type="EMBL" id="KAF2460197.1"/>
    </source>
</evidence>
<feature type="chain" id="PRO_5025688866" description="Protein kinase domain-containing protein" evidence="1">
    <location>
        <begin position="23"/>
        <end position="125"/>
    </location>
</feature>
<organism evidence="2 3">
    <name type="scientific">Lineolata rhizophorae</name>
    <dbReference type="NCBI Taxonomy" id="578093"/>
    <lineage>
        <taxon>Eukaryota</taxon>
        <taxon>Fungi</taxon>
        <taxon>Dikarya</taxon>
        <taxon>Ascomycota</taxon>
        <taxon>Pezizomycotina</taxon>
        <taxon>Dothideomycetes</taxon>
        <taxon>Dothideomycetes incertae sedis</taxon>
        <taxon>Lineolatales</taxon>
        <taxon>Lineolataceae</taxon>
        <taxon>Lineolata</taxon>
    </lineage>
</organism>
<sequence>MSASDQFRGSICLHILVTLISTVPIIMKVECSTRAIHDLEVVHNCLMPRNMPNEDTGQVMVIDFESSMVSEPQPVPGVISAYQKRGRDSELRRLLCLAFAAVEYPFRFFGQIVHSREQASCRYTF</sequence>
<gene>
    <name evidence="2" type="ORF">BDY21DRAFT_337772</name>
</gene>
<dbReference type="OrthoDB" id="3779160at2759"/>
<proteinExistence type="predicted"/>
<evidence type="ECO:0008006" key="4">
    <source>
        <dbReference type="Google" id="ProtNLM"/>
    </source>
</evidence>
<dbReference type="SUPFAM" id="SSF56112">
    <property type="entry name" value="Protein kinase-like (PK-like)"/>
    <property type="match status" value="1"/>
</dbReference>
<evidence type="ECO:0000256" key="1">
    <source>
        <dbReference type="SAM" id="SignalP"/>
    </source>
</evidence>
<dbReference type="Proteomes" id="UP000799766">
    <property type="component" value="Unassembled WGS sequence"/>
</dbReference>
<dbReference type="InterPro" id="IPR011009">
    <property type="entry name" value="Kinase-like_dom_sf"/>
</dbReference>
<protein>
    <recommendedName>
        <fullName evidence="4">Protein kinase domain-containing protein</fullName>
    </recommendedName>
</protein>
<name>A0A6A6P8Q6_9PEZI</name>